<geneLocation type="plasmid" evidence="1 2">
    <name>pHALHY02</name>
</geneLocation>
<dbReference type="Proteomes" id="UP000008461">
    <property type="component" value="Plasmid pHALHY02"/>
</dbReference>
<dbReference type="EMBL" id="CP002693">
    <property type="protein sequence ID" value="AEE54512.1"/>
    <property type="molecule type" value="Genomic_DNA"/>
</dbReference>
<dbReference type="HOGENOM" id="CLU_1445798_0_0_10"/>
<name>F4L804_HALH1</name>
<proteinExistence type="predicted"/>
<accession>F4L804</accession>
<reference evidence="1 2" key="1">
    <citation type="journal article" date="2011" name="Stand. Genomic Sci.">
        <title>Complete genome sequence of Haliscomenobacter hydrossis type strain (O).</title>
        <authorList>
            <consortium name="US DOE Joint Genome Institute (JGI-PGF)"/>
            <person name="Daligault H."/>
            <person name="Lapidus A."/>
            <person name="Zeytun A."/>
            <person name="Nolan M."/>
            <person name="Lucas S."/>
            <person name="Del Rio T.G."/>
            <person name="Tice H."/>
            <person name="Cheng J.F."/>
            <person name="Tapia R."/>
            <person name="Han C."/>
            <person name="Goodwin L."/>
            <person name="Pitluck S."/>
            <person name="Liolios K."/>
            <person name="Pagani I."/>
            <person name="Ivanova N."/>
            <person name="Huntemann M."/>
            <person name="Mavromatis K."/>
            <person name="Mikhailova N."/>
            <person name="Pati A."/>
            <person name="Chen A."/>
            <person name="Palaniappan K."/>
            <person name="Land M."/>
            <person name="Hauser L."/>
            <person name="Brambilla E.M."/>
            <person name="Rohde M."/>
            <person name="Verbarg S."/>
            <person name="Goker M."/>
            <person name="Bristow J."/>
            <person name="Eisen J.A."/>
            <person name="Markowitz V."/>
            <person name="Hugenholtz P."/>
            <person name="Kyrpides N.C."/>
            <person name="Klenk H.P."/>
            <person name="Woyke T."/>
        </authorList>
    </citation>
    <scope>NUCLEOTIDE SEQUENCE [LARGE SCALE GENOMIC DNA]</scope>
    <source>
        <strain evidence="2">ATCC 27775 / DSM 1100 / LMG 10767 / O</strain>
        <plasmid evidence="2">Plasmid pHALHY02</plasmid>
    </source>
</reference>
<dbReference type="GO" id="GO:0003677">
    <property type="term" value="F:DNA binding"/>
    <property type="evidence" value="ECO:0007669"/>
    <property type="project" value="InterPro"/>
</dbReference>
<sequence length="187" mass="21600">MTTNTEKGVAVQSPSWVNKLYEPVLESMLFINMLKEVEHPEGSKDERTPLEIELYQRLEPVLELLSQHPEFKDTLEPESSVFHPIPINYSKVRALSATEEKAERAAYRELLRSILIDFLHKFTIRKTKFAEVYGCNPNYLSRLLNGQKSVNFNSLALAVKQFGFELKLDRYAGKWGFVPVHPVRDTM</sequence>
<gene>
    <name evidence="1" type="ordered locus">Halhy_6696</name>
</gene>
<dbReference type="KEGG" id="hhy:Halhy_6696"/>
<keyword evidence="2" id="KW-1185">Reference proteome</keyword>
<dbReference type="SUPFAM" id="SSF47413">
    <property type="entry name" value="lambda repressor-like DNA-binding domains"/>
    <property type="match status" value="1"/>
</dbReference>
<evidence type="ECO:0000313" key="2">
    <source>
        <dbReference type="Proteomes" id="UP000008461"/>
    </source>
</evidence>
<reference key="2">
    <citation type="submission" date="2011-04" db="EMBL/GenBank/DDBJ databases">
        <title>Complete sequence of plasmid 2 of Haliscomenobacter hydrossis DSM 1100.</title>
        <authorList>
            <consortium name="US DOE Joint Genome Institute (JGI-PGF)"/>
            <person name="Lucas S."/>
            <person name="Han J."/>
            <person name="Lapidus A."/>
            <person name="Bruce D."/>
            <person name="Goodwin L."/>
            <person name="Pitluck S."/>
            <person name="Peters L."/>
            <person name="Kyrpides N."/>
            <person name="Mavromatis K."/>
            <person name="Ivanova N."/>
            <person name="Ovchinnikova G."/>
            <person name="Pagani I."/>
            <person name="Daligault H."/>
            <person name="Detter J.C."/>
            <person name="Han C."/>
            <person name="Land M."/>
            <person name="Hauser L."/>
            <person name="Markowitz V."/>
            <person name="Cheng J.-F."/>
            <person name="Hugenholtz P."/>
            <person name="Woyke T."/>
            <person name="Wu D."/>
            <person name="Verbarg S."/>
            <person name="Frueling A."/>
            <person name="Brambilla E."/>
            <person name="Klenk H.-P."/>
            <person name="Eisen J.A."/>
        </authorList>
    </citation>
    <scope>NUCLEOTIDE SEQUENCE</scope>
    <source>
        <strain>DSM 1100</strain>
    </source>
</reference>
<dbReference type="RefSeq" id="WP_013769029.1">
    <property type="nucleotide sequence ID" value="NC_015512.1"/>
</dbReference>
<organism evidence="1 2">
    <name type="scientific">Haliscomenobacter hydrossis (strain ATCC 27775 / DSM 1100 / LMG 10767 / O)</name>
    <dbReference type="NCBI Taxonomy" id="760192"/>
    <lineage>
        <taxon>Bacteria</taxon>
        <taxon>Pseudomonadati</taxon>
        <taxon>Bacteroidota</taxon>
        <taxon>Saprospiria</taxon>
        <taxon>Saprospirales</taxon>
        <taxon>Haliscomenobacteraceae</taxon>
        <taxon>Haliscomenobacter</taxon>
    </lineage>
</organism>
<protein>
    <submittedName>
        <fullName evidence="1">Uncharacterized protein</fullName>
    </submittedName>
</protein>
<dbReference type="AlphaFoldDB" id="F4L804"/>
<dbReference type="InterPro" id="IPR010982">
    <property type="entry name" value="Lambda_DNA-bd_dom_sf"/>
</dbReference>
<keyword evidence="1" id="KW-0614">Plasmid</keyword>
<evidence type="ECO:0000313" key="1">
    <source>
        <dbReference type="EMBL" id="AEE54512.1"/>
    </source>
</evidence>